<evidence type="ECO:0000313" key="1">
    <source>
        <dbReference type="EMBL" id="CEK65205.1"/>
    </source>
</evidence>
<dbReference type="AlphaFoldDB" id="A0A0B6ZBR4"/>
<feature type="non-terminal residue" evidence="1">
    <location>
        <position position="1"/>
    </location>
</feature>
<accession>A0A0B6ZBR4</accession>
<proteinExistence type="predicted"/>
<gene>
    <name evidence="1" type="primary">ORF54262</name>
</gene>
<sequence>VLKLTSTLPTVLKLTSALLTPIPQPQSKEIISLTIPQLKSTPPIVKPPTVTPSIVTLYPMHHKYPFKVEKSCNYDC</sequence>
<reference evidence="1" key="1">
    <citation type="submission" date="2014-12" db="EMBL/GenBank/DDBJ databases">
        <title>Insight into the proteome of Arion vulgaris.</title>
        <authorList>
            <person name="Aradska J."/>
            <person name="Bulat T."/>
            <person name="Smidak R."/>
            <person name="Sarate P."/>
            <person name="Gangsoo J."/>
            <person name="Sialana F."/>
            <person name="Bilban M."/>
            <person name="Lubec G."/>
        </authorList>
    </citation>
    <scope>NUCLEOTIDE SEQUENCE</scope>
    <source>
        <tissue evidence="1">Skin</tissue>
    </source>
</reference>
<organism evidence="1">
    <name type="scientific">Arion vulgaris</name>
    <dbReference type="NCBI Taxonomy" id="1028688"/>
    <lineage>
        <taxon>Eukaryota</taxon>
        <taxon>Metazoa</taxon>
        <taxon>Spiralia</taxon>
        <taxon>Lophotrochozoa</taxon>
        <taxon>Mollusca</taxon>
        <taxon>Gastropoda</taxon>
        <taxon>Heterobranchia</taxon>
        <taxon>Euthyneura</taxon>
        <taxon>Panpulmonata</taxon>
        <taxon>Eupulmonata</taxon>
        <taxon>Stylommatophora</taxon>
        <taxon>Helicina</taxon>
        <taxon>Arionoidea</taxon>
        <taxon>Arionidae</taxon>
        <taxon>Arion</taxon>
    </lineage>
</organism>
<protein>
    <submittedName>
        <fullName evidence="1">Uncharacterized protein</fullName>
    </submittedName>
</protein>
<name>A0A0B6ZBR4_9EUPU</name>
<dbReference type="EMBL" id="HACG01018340">
    <property type="protein sequence ID" value="CEK65205.1"/>
    <property type="molecule type" value="Transcribed_RNA"/>
</dbReference>